<dbReference type="AlphaFoldDB" id="A0A9D4U2N9"/>
<dbReference type="Proteomes" id="UP000886520">
    <property type="component" value="Chromosome 24"/>
</dbReference>
<evidence type="ECO:0000313" key="2">
    <source>
        <dbReference type="EMBL" id="KAI5060499.1"/>
    </source>
</evidence>
<dbReference type="EMBL" id="JABFUD020000024">
    <property type="protein sequence ID" value="KAI5060499.1"/>
    <property type="molecule type" value="Genomic_DNA"/>
</dbReference>
<name>A0A9D4U2N9_ADICA</name>
<comment type="caution">
    <text evidence="2">The sequence shown here is derived from an EMBL/GenBank/DDBJ whole genome shotgun (WGS) entry which is preliminary data.</text>
</comment>
<accession>A0A9D4U2N9</accession>
<organism evidence="2 3">
    <name type="scientific">Adiantum capillus-veneris</name>
    <name type="common">Maidenhair fern</name>
    <dbReference type="NCBI Taxonomy" id="13818"/>
    <lineage>
        <taxon>Eukaryota</taxon>
        <taxon>Viridiplantae</taxon>
        <taxon>Streptophyta</taxon>
        <taxon>Embryophyta</taxon>
        <taxon>Tracheophyta</taxon>
        <taxon>Polypodiopsida</taxon>
        <taxon>Polypodiidae</taxon>
        <taxon>Polypodiales</taxon>
        <taxon>Pteridineae</taxon>
        <taxon>Pteridaceae</taxon>
        <taxon>Vittarioideae</taxon>
        <taxon>Adiantum</taxon>
    </lineage>
</organism>
<feature type="region of interest" description="Disordered" evidence="1">
    <location>
        <begin position="1"/>
        <end position="22"/>
    </location>
</feature>
<evidence type="ECO:0000313" key="3">
    <source>
        <dbReference type="Proteomes" id="UP000886520"/>
    </source>
</evidence>
<evidence type="ECO:0000256" key="1">
    <source>
        <dbReference type="SAM" id="MobiDB-lite"/>
    </source>
</evidence>
<gene>
    <name evidence="2" type="ORF">GOP47_0024919</name>
</gene>
<keyword evidence="3" id="KW-1185">Reference proteome</keyword>
<sequence>MEILNGASGPTAAAPEKGWPGPPYPNRHHSQLSALLGGRNCSQYIGQKHMFFGGDRSLSDYLYLSSAGGLFSAMVCSYDFIVFNCLTGCFKVLPPPIFRTGFIRKATQFFLLHDSLWMGRIQAATTSFSSLLWNGHLISSSLNLGAHAGRLFTTARFRSSQGRCFCIRSSSDQLSLLDADFWWLESSEDGGEHCLLAYHTCSPIGRKPVRV</sequence>
<proteinExistence type="predicted"/>
<reference evidence="2" key="1">
    <citation type="submission" date="2021-01" db="EMBL/GenBank/DDBJ databases">
        <title>Adiantum capillus-veneris genome.</title>
        <authorList>
            <person name="Fang Y."/>
            <person name="Liao Q."/>
        </authorList>
    </citation>
    <scope>NUCLEOTIDE SEQUENCE</scope>
    <source>
        <strain evidence="2">H3</strain>
        <tissue evidence="2">Leaf</tissue>
    </source>
</reference>
<protein>
    <submittedName>
        <fullName evidence="2">Uncharacterized protein</fullName>
    </submittedName>
</protein>